<protein>
    <recommendedName>
        <fullName evidence="1">PPC domain-containing protein</fullName>
    </recommendedName>
</protein>
<dbReference type="STRING" id="1631249.BQ8794_60279"/>
<name>A0A1R3VGB0_9HYPH</name>
<organism evidence="2 3">
    <name type="scientific">Mesorhizobium prunaredense</name>
    <dbReference type="NCBI Taxonomy" id="1631249"/>
    <lineage>
        <taxon>Bacteria</taxon>
        <taxon>Pseudomonadati</taxon>
        <taxon>Pseudomonadota</taxon>
        <taxon>Alphaproteobacteria</taxon>
        <taxon>Hyphomicrobiales</taxon>
        <taxon>Phyllobacteriaceae</taxon>
        <taxon>Mesorhizobium</taxon>
    </lineage>
</organism>
<dbReference type="CDD" id="cd11378">
    <property type="entry name" value="DUF296"/>
    <property type="match status" value="1"/>
</dbReference>
<dbReference type="PANTHER" id="PTHR34988:SF1">
    <property type="entry name" value="DNA-BINDING PROTEIN"/>
    <property type="match status" value="1"/>
</dbReference>
<dbReference type="Pfam" id="PF03479">
    <property type="entry name" value="PCC"/>
    <property type="match status" value="1"/>
</dbReference>
<dbReference type="InterPro" id="IPR005175">
    <property type="entry name" value="PPC_dom"/>
</dbReference>
<proteinExistence type="predicted"/>
<dbReference type="PIRSF" id="PIRSF016702">
    <property type="entry name" value="DNA_bp_PD1"/>
    <property type="match status" value="1"/>
</dbReference>
<feature type="domain" description="PPC" evidence="1">
    <location>
        <begin position="8"/>
        <end position="146"/>
    </location>
</feature>
<dbReference type="InterPro" id="IPR025707">
    <property type="entry name" value="DNA_bp_PD1"/>
</dbReference>
<dbReference type="EMBL" id="FTPD01000056">
    <property type="protein sequence ID" value="SIT58970.1"/>
    <property type="molecule type" value="Genomic_DNA"/>
</dbReference>
<dbReference type="SUPFAM" id="SSF117856">
    <property type="entry name" value="AF0104/ALDC/Ptd012-like"/>
    <property type="match status" value="1"/>
</dbReference>
<dbReference type="RefSeq" id="WP_077382096.1">
    <property type="nucleotide sequence ID" value="NZ_FTPD01000056.1"/>
</dbReference>
<dbReference type="PANTHER" id="PTHR34988">
    <property type="entry name" value="PROTEIN, PUTATIVE-RELATED"/>
    <property type="match status" value="1"/>
</dbReference>
<keyword evidence="3" id="KW-1185">Reference proteome</keyword>
<dbReference type="Gene3D" id="3.30.1330.80">
    <property type="entry name" value="Hypothetical protein, similar to alpha- acetolactate decarboxylase, domain 2"/>
    <property type="match status" value="1"/>
</dbReference>
<evidence type="ECO:0000313" key="3">
    <source>
        <dbReference type="Proteomes" id="UP000188388"/>
    </source>
</evidence>
<accession>A0A1R3VGB0</accession>
<evidence type="ECO:0000313" key="2">
    <source>
        <dbReference type="EMBL" id="SIT58970.1"/>
    </source>
</evidence>
<sequence length="147" mass="15609">MKSQLVAESAGQRTFVVVLDPGEEAFAALTAFAVDHDIGGASLTALGAFETATVGWFDINEKTYRKIPVQEQCEVLSAIGDVAIGDDGKPSLHVHAVLGLRDGSTKGGHLLDGIVRPTLEVTLVETPGHLRRRKRPELGIALIDLDA</sequence>
<evidence type="ECO:0000259" key="1">
    <source>
        <dbReference type="PROSITE" id="PS51742"/>
    </source>
</evidence>
<dbReference type="AlphaFoldDB" id="A0A1R3VGB0"/>
<gene>
    <name evidence="2" type="ORF">BQ8794_60279</name>
</gene>
<dbReference type="PROSITE" id="PS51742">
    <property type="entry name" value="PPC"/>
    <property type="match status" value="1"/>
</dbReference>
<reference evidence="3" key="1">
    <citation type="submission" date="2017-01" db="EMBL/GenBank/DDBJ databases">
        <authorList>
            <person name="Brunel B."/>
        </authorList>
    </citation>
    <scope>NUCLEOTIDE SEQUENCE [LARGE SCALE GENOMIC DNA]</scope>
</reference>
<dbReference type="Proteomes" id="UP000188388">
    <property type="component" value="Unassembled WGS sequence"/>
</dbReference>